<evidence type="ECO:0000256" key="1">
    <source>
        <dbReference type="ARBA" id="ARBA00004141"/>
    </source>
</evidence>
<keyword evidence="4 6" id="KW-1133">Transmembrane helix</keyword>
<evidence type="ECO:0000256" key="2">
    <source>
        <dbReference type="ARBA" id="ARBA00022448"/>
    </source>
</evidence>
<name>X0XBM4_9ZZZZ</name>
<evidence type="ECO:0000313" key="7">
    <source>
        <dbReference type="EMBL" id="GAG40460.1"/>
    </source>
</evidence>
<dbReference type="GO" id="GO:0016020">
    <property type="term" value="C:membrane"/>
    <property type="evidence" value="ECO:0007669"/>
    <property type="project" value="UniProtKB-SubCell"/>
</dbReference>
<dbReference type="Pfam" id="PF01384">
    <property type="entry name" value="PHO4"/>
    <property type="match status" value="2"/>
</dbReference>
<keyword evidence="5 6" id="KW-0472">Membrane</keyword>
<feature type="transmembrane region" description="Helical" evidence="6">
    <location>
        <begin position="74"/>
        <end position="96"/>
    </location>
</feature>
<evidence type="ECO:0000256" key="3">
    <source>
        <dbReference type="ARBA" id="ARBA00022692"/>
    </source>
</evidence>
<reference evidence="7" key="1">
    <citation type="journal article" date="2014" name="Front. Microbiol.">
        <title>High frequency of phylogenetically diverse reductive dehalogenase-homologous genes in deep subseafloor sedimentary metagenomes.</title>
        <authorList>
            <person name="Kawai M."/>
            <person name="Futagami T."/>
            <person name="Toyoda A."/>
            <person name="Takaki Y."/>
            <person name="Nishi S."/>
            <person name="Hori S."/>
            <person name="Arai W."/>
            <person name="Tsubouchi T."/>
            <person name="Morono Y."/>
            <person name="Uchiyama I."/>
            <person name="Ito T."/>
            <person name="Fujiyama A."/>
            <person name="Inagaki F."/>
            <person name="Takami H."/>
        </authorList>
    </citation>
    <scope>NUCLEOTIDE SEQUENCE</scope>
    <source>
        <strain evidence="7">Expedition CK06-06</strain>
    </source>
</reference>
<organism evidence="7">
    <name type="scientific">marine sediment metagenome</name>
    <dbReference type="NCBI Taxonomy" id="412755"/>
    <lineage>
        <taxon>unclassified sequences</taxon>
        <taxon>metagenomes</taxon>
        <taxon>ecological metagenomes</taxon>
    </lineage>
</organism>
<keyword evidence="3 6" id="KW-0812">Transmembrane</keyword>
<dbReference type="PANTHER" id="PTHR11101:SF80">
    <property type="entry name" value="PHOSPHATE TRANSPORTER"/>
    <property type="match status" value="1"/>
</dbReference>
<proteinExistence type="predicted"/>
<feature type="non-terminal residue" evidence="7">
    <location>
        <position position="1"/>
    </location>
</feature>
<evidence type="ECO:0000256" key="4">
    <source>
        <dbReference type="ARBA" id="ARBA00022989"/>
    </source>
</evidence>
<gene>
    <name evidence="7" type="ORF">S01H1_69537</name>
</gene>
<dbReference type="AlphaFoldDB" id="X0XBM4"/>
<evidence type="ECO:0000256" key="5">
    <source>
        <dbReference type="ARBA" id="ARBA00023136"/>
    </source>
</evidence>
<dbReference type="GO" id="GO:0035435">
    <property type="term" value="P:phosphate ion transmembrane transport"/>
    <property type="evidence" value="ECO:0007669"/>
    <property type="project" value="TreeGrafter"/>
</dbReference>
<comment type="caution">
    <text evidence="7">The sequence shown here is derived from an EMBL/GenBank/DDBJ whole genome shotgun (WGS) entry which is preliminary data.</text>
</comment>
<accession>X0XBM4</accession>
<feature type="transmembrane region" description="Helical" evidence="6">
    <location>
        <begin position="116"/>
        <end position="136"/>
    </location>
</feature>
<feature type="transmembrane region" description="Helical" evidence="6">
    <location>
        <begin position="148"/>
        <end position="173"/>
    </location>
</feature>
<keyword evidence="2" id="KW-0813">Transport</keyword>
<evidence type="ECO:0000256" key="6">
    <source>
        <dbReference type="SAM" id="Phobius"/>
    </source>
</evidence>
<dbReference type="GO" id="GO:0005315">
    <property type="term" value="F:phosphate transmembrane transporter activity"/>
    <property type="evidence" value="ECO:0007669"/>
    <property type="project" value="InterPro"/>
</dbReference>
<protein>
    <recommendedName>
        <fullName evidence="8">Phosphate transporter</fullName>
    </recommendedName>
</protein>
<dbReference type="InterPro" id="IPR001204">
    <property type="entry name" value="Phos_transporter"/>
</dbReference>
<comment type="subcellular location">
    <subcellularLocation>
        <location evidence="1">Membrane</location>
        <topology evidence="1">Multi-pass membrane protein</topology>
    </subcellularLocation>
</comment>
<sequence>GLIVAGILGSYSLGANNIGNVMGVFLSSSPFTGFQIGGLVITGTQQLFFLGAIAIGVGVITFSKPVMMTVGKGILPLTPVGAFVSVVSHAVVLFLFSSAGLQHFLLSHGLPAIPLIPVSSSQAIVGAVVGIAAMNGTRGLRQIRWGQVGGILAGWVATPVVAGVFCFVSLFVMQNVFAQKVFVPIEYELRASEMKRLEEAGLPVEELRPLLGRRIASGEVFLYQIGKRLTLEPGQDRLVLALAEVV</sequence>
<dbReference type="PANTHER" id="PTHR11101">
    <property type="entry name" value="PHOSPHATE TRANSPORTER"/>
    <property type="match status" value="1"/>
</dbReference>
<dbReference type="EMBL" id="BARS01046180">
    <property type="protein sequence ID" value="GAG40460.1"/>
    <property type="molecule type" value="Genomic_DNA"/>
</dbReference>
<feature type="transmembrane region" description="Helical" evidence="6">
    <location>
        <begin position="38"/>
        <end position="62"/>
    </location>
</feature>
<feature type="non-terminal residue" evidence="7">
    <location>
        <position position="246"/>
    </location>
</feature>
<evidence type="ECO:0008006" key="8">
    <source>
        <dbReference type="Google" id="ProtNLM"/>
    </source>
</evidence>